<comment type="subcellular location">
    <subcellularLocation>
        <location evidence="1">Cell membrane</location>
        <topology evidence="1">Single-pass membrane protein</topology>
    </subcellularLocation>
</comment>
<evidence type="ECO:0000256" key="9">
    <source>
        <dbReference type="ARBA" id="ARBA00023136"/>
    </source>
</evidence>
<evidence type="ECO:0000256" key="3">
    <source>
        <dbReference type="ARBA" id="ARBA00022475"/>
    </source>
</evidence>
<dbReference type="SUPFAM" id="SSF56112">
    <property type="entry name" value="Protein kinase-like (PK-like)"/>
    <property type="match status" value="2"/>
</dbReference>
<sequence length="790" mass="87608">MATDYMDKQSSYSNYLIDIDAPVIWHDCIPDWKIYPVPCHSENEACMEVQPYSYKNPSCHPNNNRKIPGWGYCSCPVNVVNPVTGSCENTVFNYDYFTMNTSNGKNVLSGVYGATPTGSCASSSSFKSFPKDVKGVMTFSSSPYALPASLNLYGELVKKITALCLPSKSSAPGVLFTGTGPYYLLPQSNVDIRSLLSYTPLLDNPNSFGYFISIKAIVIKNRSINIPADATTKLSTTEPYTTLRADIFTRVARRFSMVTKRIPTAKPIAPFDRCFRRSTNGTKVGFKVPNIDFSLQGGKSWTISTANSIKQMTKDVACLALVDGGATSVPAITIGTFQFEDNFVVFDLENSTFGFSSSLLIYKATIPNGESHLVVAVKRLDSTSNQGAPEFWAEVKMLSNLRHCHLVSLIGYCDDGQEMILVYEYMSYGTLEDHLHKSKTFLPWVRRLTICIGAARGLDYLHTGTGIKHGVVHRDVKSSNILLHNSWEAKISDFGLSKICPKNQQSTYVKTMVKGTFGYLDPDYFYTGKLSRKSDVYAFGVVLFEALCGKRAVFDGSLDGERLGLAIWAQGSIKEGRLKQIVDNHIKGEISPKCLKMFAQLAKRCLHKHLRRRPTMAEIVVGLESVLAIQEKANNMPGGITIFGRKAPVVLFPSNSKNSVSGNNLNSMELYFETIGHENQRLHQFDYETLSVATGNFSDQNKISQLASDSLYKGKLQNGQDIVIAGPSLGSRYKEHYMNEASILVKLEHENLAKLLGYCIEGTSLLLVYEFQLYTSFDSLLFGNEFSLII</sequence>
<keyword evidence="14" id="KW-1185">Reference proteome</keyword>
<dbReference type="AlphaFoldDB" id="A0A2U1KKX8"/>
<keyword evidence="6" id="KW-0547">Nucleotide-binding</keyword>
<dbReference type="InterPro" id="IPR021109">
    <property type="entry name" value="Peptidase_aspartic_dom_sf"/>
</dbReference>
<dbReference type="InterPro" id="IPR008271">
    <property type="entry name" value="Ser/Thr_kinase_AS"/>
</dbReference>
<evidence type="ECO:0000313" key="13">
    <source>
        <dbReference type="EMBL" id="PWA37313.1"/>
    </source>
</evidence>
<evidence type="ECO:0000256" key="8">
    <source>
        <dbReference type="ARBA" id="ARBA00022989"/>
    </source>
</evidence>
<dbReference type="GO" id="GO:0005886">
    <property type="term" value="C:plasma membrane"/>
    <property type="evidence" value="ECO:0007669"/>
    <property type="project" value="UniProtKB-SubCell"/>
</dbReference>
<evidence type="ECO:0000256" key="6">
    <source>
        <dbReference type="ARBA" id="ARBA00022741"/>
    </source>
</evidence>
<gene>
    <name evidence="13" type="ORF">CTI12_AA591740</name>
</gene>
<protein>
    <submittedName>
        <fullName evidence="13">Serine/threonine/dual specificity protein kinase, catalytic domain-containing protein</fullName>
    </submittedName>
</protein>
<dbReference type="SMART" id="SM00220">
    <property type="entry name" value="S_TKc"/>
    <property type="match status" value="1"/>
</dbReference>
<evidence type="ECO:0000259" key="12">
    <source>
        <dbReference type="PROSITE" id="PS51767"/>
    </source>
</evidence>
<organism evidence="13 14">
    <name type="scientific">Artemisia annua</name>
    <name type="common">Sweet wormwood</name>
    <dbReference type="NCBI Taxonomy" id="35608"/>
    <lineage>
        <taxon>Eukaryota</taxon>
        <taxon>Viridiplantae</taxon>
        <taxon>Streptophyta</taxon>
        <taxon>Embryophyta</taxon>
        <taxon>Tracheophyta</taxon>
        <taxon>Spermatophyta</taxon>
        <taxon>Magnoliopsida</taxon>
        <taxon>eudicotyledons</taxon>
        <taxon>Gunneridae</taxon>
        <taxon>Pentapetalae</taxon>
        <taxon>asterids</taxon>
        <taxon>campanulids</taxon>
        <taxon>Asterales</taxon>
        <taxon>Asteraceae</taxon>
        <taxon>Asteroideae</taxon>
        <taxon>Anthemideae</taxon>
        <taxon>Artemisiinae</taxon>
        <taxon>Artemisia</taxon>
    </lineage>
</organism>
<evidence type="ECO:0000313" key="14">
    <source>
        <dbReference type="Proteomes" id="UP000245207"/>
    </source>
</evidence>
<keyword evidence="4" id="KW-0812">Transmembrane</keyword>
<dbReference type="STRING" id="35608.A0A2U1KKX8"/>
<dbReference type="OrthoDB" id="508192at2759"/>
<dbReference type="PANTHER" id="PTHR27003">
    <property type="entry name" value="OS07G0166700 PROTEIN"/>
    <property type="match status" value="1"/>
</dbReference>
<dbReference type="PROSITE" id="PS00108">
    <property type="entry name" value="PROTEIN_KINASE_ST"/>
    <property type="match status" value="1"/>
</dbReference>
<reference evidence="13 14" key="1">
    <citation type="journal article" date="2018" name="Mol. Plant">
        <title>The genome of Artemisia annua provides insight into the evolution of Asteraceae family and artemisinin biosynthesis.</title>
        <authorList>
            <person name="Shen Q."/>
            <person name="Zhang L."/>
            <person name="Liao Z."/>
            <person name="Wang S."/>
            <person name="Yan T."/>
            <person name="Shi P."/>
            <person name="Liu M."/>
            <person name="Fu X."/>
            <person name="Pan Q."/>
            <person name="Wang Y."/>
            <person name="Lv Z."/>
            <person name="Lu X."/>
            <person name="Zhang F."/>
            <person name="Jiang W."/>
            <person name="Ma Y."/>
            <person name="Chen M."/>
            <person name="Hao X."/>
            <person name="Li L."/>
            <person name="Tang Y."/>
            <person name="Lv G."/>
            <person name="Zhou Y."/>
            <person name="Sun X."/>
            <person name="Brodelius P.E."/>
            <person name="Rose J.K.C."/>
            <person name="Tang K."/>
        </authorList>
    </citation>
    <scope>NUCLEOTIDE SEQUENCE [LARGE SCALE GENOMIC DNA]</scope>
    <source>
        <strain evidence="14">cv. Huhao1</strain>
        <tissue evidence="13">Leaf</tissue>
    </source>
</reference>
<dbReference type="GO" id="GO:0009506">
    <property type="term" value="C:plasmodesma"/>
    <property type="evidence" value="ECO:0007669"/>
    <property type="project" value="TreeGrafter"/>
</dbReference>
<keyword evidence="13" id="KW-0418">Kinase</keyword>
<dbReference type="GO" id="GO:0004714">
    <property type="term" value="F:transmembrane receptor protein tyrosine kinase activity"/>
    <property type="evidence" value="ECO:0007669"/>
    <property type="project" value="InterPro"/>
</dbReference>
<comment type="caution">
    <text evidence="13">The sequence shown here is derived from an EMBL/GenBank/DDBJ whole genome shotgun (WGS) entry which is preliminary data.</text>
</comment>
<dbReference type="InterPro" id="IPR045272">
    <property type="entry name" value="ANXUR1/2-like"/>
</dbReference>
<dbReference type="EMBL" id="PKPP01016943">
    <property type="protein sequence ID" value="PWA37313.1"/>
    <property type="molecule type" value="Genomic_DNA"/>
</dbReference>
<keyword evidence="5" id="KW-0732">Signal</keyword>
<keyword evidence="10" id="KW-1015">Disulfide bond</keyword>
<evidence type="ECO:0000259" key="11">
    <source>
        <dbReference type="PROSITE" id="PS50011"/>
    </source>
</evidence>
<dbReference type="Gene3D" id="2.40.70.10">
    <property type="entry name" value="Acid Proteases"/>
    <property type="match status" value="2"/>
</dbReference>
<proteinExistence type="inferred from homology"/>
<dbReference type="Gene3D" id="1.10.510.10">
    <property type="entry name" value="Transferase(Phosphotransferase) domain 1"/>
    <property type="match status" value="1"/>
</dbReference>
<dbReference type="Proteomes" id="UP000245207">
    <property type="component" value="Unassembled WGS sequence"/>
</dbReference>
<keyword evidence="9" id="KW-0472">Membrane</keyword>
<dbReference type="SUPFAM" id="SSF50630">
    <property type="entry name" value="Acid proteases"/>
    <property type="match status" value="1"/>
</dbReference>
<dbReference type="PROSITE" id="PS51767">
    <property type="entry name" value="PEPTIDASE_A1"/>
    <property type="match status" value="1"/>
</dbReference>
<dbReference type="InterPro" id="IPR032861">
    <property type="entry name" value="TAXi_N"/>
</dbReference>
<keyword evidence="8" id="KW-1133">Transmembrane helix</keyword>
<dbReference type="PROSITE" id="PS50011">
    <property type="entry name" value="PROTEIN_KINASE_DOM"/>
    <property type="match status" value="1"/>
</dbReference>
<accession>A0A2U1KKX8</accession>
<evidence type="ECO:0000256" key="4">
    <source>
        <dbReference type="ARBA" id="ARBA00022692"/>
    </source>
</evidence>
<feature type="domain" description="Peptidase A1" evidence="12">
    <location>
        <begin position="1"/>
        <end position="356"/>
    </location>
</feature>
<dbReference type="Gene3D" id="3.30.200.20">
    <property type="entry name" value="Phosphorylase Kinase, domain 1"/>
    <property type="match status" value="2"/>
</dbReference>
<dbReference type="Pfam" id="PF07714">
    <property type="entry name" value="PK_Tyr_Ser-Thr"/>
    <property type="match status" value="1"/>
</dbReference>
<dbReference type="InterPro" id="IPR001245">
    <property type="entry name" value="Ser-Thr/Tyr_kinase_cat_dom"/>
</dbReference>
<keyword evidence="13" id="KW-0808">Transferase</keyword>
<dbReference type="InterPro" id="IPR033121">
    <property type="entry name" value="PEPTIDASE_A1"/>
</dbReference>
<feature type="domain" description="Protein kinase" evidence="11">
    <location>
        <begin position="347"/>
        <end position="627"/>
    </location>
</feature>
<comment type="similarity">
    <text evidence="2">Belongs to the peptidase A1 family.</text>
</comment>
<evidence type="ECO:0000256" key="5">
    <source>
        <dbReference type="ARBA" id="ARBA00022729"/>
    </source>
</evidence>
<dbReference type="Pfam" id="PF14543">
    <property type="entry name" value="TAXi_N"/>
    <property type="match status" value="1"/>
</dbReference>
<evidence type="ECO:0000256" key="10">
    <source>
        <dbReference type="ARBA" id="ARBA00023157"/>
    </source>
</evidence>
<dbReference type="InterPro" id="IPR000719">
    <property type="entry name" value="Prot_kinase_dom"/>
</dbReference>
<dbReference type="InterPro" id="IPR011009">
    <property type="entry name" value="Kinase-like_dom_sf"/>
</dbReference>
<dbReference type="FunFam" id="1.10.510.10:FF:000468">
    <property type="entry name" value="PTI1-like tyrosine-protein kinase 3"/>
    <property type="match status" value="1"/>
</dbReference>
<dbReference type="InterPro" id="IPR032799">
    <property type="entry name" value="TAXi_C"/>
</dbReference>
<dbReference type="CDD" id="cd14066">
    <property type="entry name" value="STKc_IRAK"/>
    <property type="match status" value="1"/>
</dbReference>
<evidence type="ECO:0000256" key="7">
    <source>
        <dbReference type="ARBA" id="ARBA00022840"/>
    </source>
</evidence>
<dbReference type="GO" id="GO:0051707">
    <property type="term" value="P:response to other organism"/>
    <property type="evidence" value="ECO:0007669"/>
    <property type="project" value="UniProtKB-ARBA"/>
</dbReference>
<dbReference type="Pfam" id="PF14541">
    <property type="entry name" value="TAXi_C"/>
    <property type="match status" value="1"/>
</dbReference>
<dbReference type="GO" id="GO:0005524">
    <property type="term" value="F:ATP binding"/>
    <property type="evidence" value="ECO:0007669"/>
    <property type="project" value="UniProtKB-KW"/>
</dbReference>
<keyword evidence="7" id="KW-0067">ATP-binding</keyword>
<keyword evidence="3" id="KW-1003">Cell membrane</keyword>
<name>A0A2U1KKX8_ARTAN</name>
<evidence type="ECO:0000256" key="1">
    <source>
        <dbReference type="ARBA" id="ARBA00004162"/>
    </source>
</evidence>
<dbReference type="PANTHER" id="PTHR27003:SF408">
    <property type="entry name" value="PROTEIN KINASE DOMAIN-CONTAINING PROTEIN"/>
    <property type="match status" value="1"/>
</dbReference>
<evidence type="ECO:0000256" key="2">
    <source>
        <dbReference type="ARBA" id="ARBA00007447"/>
    </source>
</evidence>